<protein>
    <submittedName>
        <fullName evidence="3">WYL domain-containing protein</fullName>
    </submittedName>
</protein>
<evidence type="ECO:0000259" key="1">
    <source>
        <dbReference type="Pfam" id="PF13280"/>
    </source>
</evidence>
<evidence type="ECO:0000313" key="3">
    <source>
        <dbReference type="EMBL" id="MEI5907292.1"/>
    </source>
</evidence>
<name>A0ABU8HDC6_9BACI</name>
<dbReference type="PANTHER" id="PTHR34580">
    <property type="match status" value="1"/>
</dbReference>
<dbReference type="PANTHER" id="PTHR34580:SF1">
    <property type="entry name" value="PROTEIN PAFC"/>
    <property type="match status" value="1"/>
</dbReference>
<accession>A0ABU8HDC6</accession>
<organism evidence="3 4">
    <name type="scientific">Bacillus spongiae</name>
    <dbReference type="NCBI Taxonomy" id="2683610"/>
    <lineage>
        <taxon>Bacteria</taxon>
        <taxon>Bacillati</taxon>
        <taxon>Bacillota</taxon>
        <taxon>Bacilli</taxon>
        <taxon>Bacillales</taxon>
        <taxon>Bacillaceae</taxon>
        <taxon>Bacillus</taxon>
    </lineage>
</organism>
<dbReference type="InterPro" id="IPR051534">
    <property type="entry name" value="CBASS_pafABC_assoc_protein"/>
</dbReference>
<dbReference type="InterPro" id="IPR057727">
    <property type="entry name" value="WCX_dom"/>
</dbReference>
<comment type="caution">
    <text evidence="3">The sequence shown here is derived from an EMBL/GenBank/DDBJ whole genome shotgun (WGS) entry which is preliminary data.</text>
</comment>
<sequence length="159" mass="18865">MFDYMDKDGEASVRKVEPYKVIFKESSWYLQAFSLERNDYRTFKLARMSQVRLSENVFIPKNFEALPMNGSDWMTKDTKQVTIKIDKSIKDKVIERFGEEYIIADNGNEYIAKYSIVDNKHGYNVLLKFGDKCEIIEPQSVRENFEKYLQSILYKYSDD</sequence>
<feature type="domain" description="WCX" evidence="2">
    <location>
        <begin position="80"/>
        <end position="152"/>
    </location>
</feature>
<reference evidence="3 4" key="1">
    <citation type="journal article" date="2018" name="J. Microbiol.">
        <title>Bacillus spongiae sp. nov., isolated from sponge of Jeju Island.</title>
        <authorList>
            <person name="Lee G.E."/>
            <person name="Im W.T."/>
            <person name="Park J.S."/>
        </authorList>
    </citation>
    <scope>NUCLEOTIDE SEQUENCE [LARGE SCALE GENOMIC DNA]</scope>
    <source>
        <strain evidence="3 4">135PIL107-10</strain>
    </source>
</reference>
<evidence type="ECO:0000313" key="4">
    <source>
        <dbReference type="Proteomes" id="UP001312865"/>
    </source>
</evidence>
<dbReference type="EMBL" id="JBBAXC010000006">
    <property type="protein sequence ID" value="MEI5907292.1"/>
    <property type="molecule type" value="Genomic_DNA"/>
</dbReference>
<gene>
    <name evidence="3" type="ORF">WAK64_09500</name>
</gene>
<dbReference type="PROSITE" id="PS52050">
    <property type="entry name" value="WYL"/>
    <property type="match status" value="1"/>
</dbReference>
<dbReference type="Pfam" id="PF25583">
    <property type="entry name" value="WCX"/>
    <property type="match status" value="1"/>
</dbReference>
<dbReference type="Pfam" id="PF13280">
    <property type="entry name" value="WYL"/>
    <property type="match status" value="1"/>
</dbReference>
<dbReference type="InterPro" id="IPR026881">
    <property type="entry name" value="WYL_dom"/>
</dbReference>
<proteinExistence type="predicted"/>
<dbReference type="Proteomes" id="UP001312865">
    <property type="component" value="Unassembled WGS sequence"/>
</dbReference>
<feature type="domain" description="WYL" evidence="1">
    <location>
        <begin position="2"/>
        <end position="52"/>
    </location>
</feature>
<evidence type="ECO:0000259" key="2">
    <source>
        <dbReference type="Pfam" id="PF25583"/>
    </source>
</evidence>
<dbReference type="RefSeq" id="WP_336586724.1">
    <property type="nucleotide sequence ID" value="NZ_JBBAXC010000006.1"/>
</dbReference>
<keyword evidence="4" id="KW-1185">Reference proteome</keyword>